<reference evidence="2" key="1">
    <citation type="submission" date="2021-02" db="EMBL/GenBank/DDBJ databases">
        <title>Strain Y2R2, a novel species of the genus Halomonas.</title>
        <authorList>
            <person name="Huang H."/>
        </authorList>
    </citation>
    <scope>NUCLEOTIDE SEQUENCE</scope>
    <source>
        <strain evidence="2">Y2R2</strain>
    </source>
</reference>
<accession>A0A856QLR6</accession>
<keyword evidence="3" id="KW-1185">Reference proteome</keyword>
<evidence type="ECO:0000259" key="1">
    <source>
        <dbReference type="Pfam" id="PF04830"/>
    </source>
</evidence>
<gene>
    <name evidence="2" type="ORF">E4T21_04550</name>
</gene>
<dbReference type="Pfam" id="PF04830">
    <property type="entry name" value="DUF637"/>
    <property type="match status" value="1"/>
</dbReference>
<proteinExistence type="predicted"/>
<sequence length="647" mass="67068">MAQGERIIQAAQGITVDLPQNGEVTQQSVSRTIDAMVQADPELAWLQDMEQRGDIDWRQVKETHDSWSYDHSGMSGAAQLVVAIVVTYFTAGAASGAIAGATGSAAAGAAGGAVAGAVASNAAVSTINNEGNLGNALDDTFSSDAVRGYAVAGITAGLTAGFYDGLIGTETGTSTAVSNSGNVVTNAGLDTWQGVGQFTANQVLQNSTSALLDQALGGDADLGDALQNSLANAFAAAGFNAIGDFTQDSVNFSEGSLSKAALHGVMGGLAAEATGGDFKTGALAAGINELLVDKLANEYAGMSPDKKAGLLVMNSQLIGVLAAAATGGVNDADNLQVGAQVAANATQYNYLRHDQVDAYAKELEGCAERGDCKDVRDKYIDISEKQQQELVSYCAAGAVACQTKRSQLLADEDKFYSSLERLDQVAVGEASRDPVFARMQYIDAVAAGAEEEVVQDLMVHAGLDREEASYLKDVAVATVAASTSLLGPRRGASQTDSSSTRTLTAAEISGAQLPGLPNGYHYRVTGSEVQVVRSPGQAGNLPQMHLEGGKLVPGPKPGVIRSTATRSAFLRSLADSDKIPSNIRPWLERGEVPPGYAVHHNKALFDGGTDTVDNMVLQGVDLHKATHRFYRPGGKVPSINPPPTNPY</sequence>
<name>A0A856QLR6_9GAMM</name>
<dbReference type="RefSeq" id="WP_205423454.1">
    <property type="nucleotide sequence ID" value="NZ_CP038437.2"/>
</dbReference>
<protein>
    <submittedName>
        <fullName evidence="2">DUF637 domain-containing protein</fullName>
    </submittedName>
</protein>
<organism evidence="2 3">
    <name type="scientific">Halomonas binhaiensis</name>
    <dbReference type="NCBI Taxonomy" id="2562282"/>
    <lineage>
        <taxon>Bacteria</taxon>
        <taxon>Pseudomonadati</taxon>
        <taxon>Pseudomonadota</taxon>
        <taxon>Gammaproteobacteria</taxon>
        <taxon>Oceanospirillales</taxon>
        <taxon>Halomonadaceae</taxon>
        <taxon>Halomonas</taxon>
    </lineage>
</organism>
<feature type="domain" description="DUF637" evidence="1">
    <location>
        <begin position="113"/>
        <end position="285"/>
    </location>
</feature>
<dbReference type="Proteomes" id="UP000324285">
    <property type="component" value="Chromosome"/>
</dbReference>
<evidence type="ECO:0000313" key="3">
    <source>
        <dbReference type="Proteomes" id="UP000324285"/>
    </source>
</evidence>
<dbReference type="EMBL" id="CP038437">
    <property type="protein sequence ID" value="QEM80902.2"/>
    <property type="molecule type" value="Genomic_DNA"/>
</dbReference>
<evidence type="ECO:0000313" key="2">
    <source>
        <dbReference type="EMBL" id="QEM80902.2"/>
    </source>
</evidence>
<dbReference type="AlphaFoldDB" id="A0A856QLR6"/>
<dbReference type="KEGG" id="hbh:E4T21_04550"/>
<dbReference type="InterPro" id="IPR006915">
    <property type="entry name" value="DUF637_hemagglutn_put"/>
</dbReference>